<feature type="chain" id="PRO_5013087509" evidence="1">
    <location>
        <begin position="22"/>
        <end position="374"/>
    </location>
</feature>
<proteinExistence type="predicted"/>
<dbReference type="AlphaFoldDB" id="A0A1M5VV57"/>
<gene>
    <name evidence="3" type="ORF">SAMN02745124_01941</name>
</gene>
<feature type="signal peptide" evidence="1">
    <location>
        <begin position="1"/>
        <end position="21"/>
    </location>
</feature>
<protein>
    <submittedName>
        <fullName evidence="3">Glucose/arabinose dehydrogenase, beta-propeller fold</fullName>
    </submittedName>
</protein>
<dbReference type="InterPro" id="IPR012938">
    <property type="entry name" value="Glc/Sorbosone_DH"/>
</dbReference>
<feature type="domain" description="Glucose/Sorbosone dehydrogenase" evidence="2">
    <location>
        <begin position="45"/>
        <end position="367"/>
    </location>
</feature>
<keyword evidence="4" id="KW-1185">Reference proteome</keyword>
<dbReference type="InterPro" id="IPR011041">
    <property type="entry name" value="Quinoprot_gluc/sorb_DH_b-prop"/>
</dbReference>
<evidence type="ECO:0000256" key="1">
    <source>
        <dbReference type="SAM" id="SignalP"/>
    </source>
</evidence>
<dbReference type="Proteomes" id="UP000184139">
    <property type="component" value="Unassembled WGS sequence"/>
</dbReference>
<dbReference type="SUPFAM" id="SSF50952">
    <property type="entry name" value="Soluble quinoprotein glucose dehydrogenase"/>
    <property type="match status" value="1"/>
</dbReference>
<evidence type="ECO:0000259" key="2">
    <source>
        <dbReference type="Pfam" id="PF07995"/>
    </source>
</evidence>
<dbReference type="EMBL" id="FQXS01000009">
    <property type="protein sequence ID" value="SHH79078.1"/>
    <property type="molecule type" value="Genomic_DNA"/>
</dbReference>
<dbReference type="Gene3D" id="2.120.10.30">
    <property type="entry name" value="TolB, C-terminal domain"/>
    <property type="match status" value="1"/>
</dbReference>
<dbReference type="OrthoDB" id="9770043at2"/>
<organism evidence="3 4">
    <name type="scientific">Desulfofustis glycolicus DSM 9705</name>
    <dbReference type="NCBI Taxonomy" id="1121409"/>
    <lineage>
        <taxon>Bacteria</taxon>
        <taxon>Pseudomonadati</taxon>
        <taxon>Thermodesulfobacteriota</taxon>
        <taxon>Desulfobulbia</taxon>
        <taxon>Desulfobulbales</taxon>
        <taxon>Desulfocapsaceae</taxon>
        <taxon>Desulfofustis</taxon>
    </lineage>
</organism>
<dbReference type="PANTHER" id="PTHR19328">
    <property type="entry name" value="HEDGEHOG-INTERACTING PROTEIN"/>
    <property type="match status" value="1"/>
</dbReference>
<accession>A0A1M5VV57</accession>
<dbReference type="Pfam" id="PF07995">
    <property type="entry name" value="GSDH"/>
    <property type="match status" value="1"/>
</dbReference>
<dbReference type="InterPro" id="IPR011042">
    <property type="entry name" value="6-blade_b-propeller_TolB-like"/>
</dbReference>
<name>A0A1M5VV57_9BACT</name>
<sequence length="374" mass="40762">MKTFVVTMLLMALVPATEVVARQLYQLPDGRNLQLETVTRGLGVVWGMAFVDADTMLVTERQGRIGLIAVADGSHRPLGGLPEILAAGQGGLLDVAVPPDYRAGDYLYLTYVKPGPDGQGATTLARARLAGERLQDWQDLLETRSRTATTRHFGSRIAFDGAGHLFFSVGDRGVRETAQDRSSHNGSVLRLRLDGSVPPDNPLVGVDGALPEIWSWGHRNIQGIAYDQQADRLWAIEHGPRGGDELNLIRPGRNYGWPEVSHGMEYWGPIRVGEAREREGVESPVKVYIPSIAPGSLLLYTGEAIPAWRGNLLAGSLVLRHLNRIVLDESGEAIGEERLLTDLDERIRALAQSPEGFVYLATDSGSVLRLVPAD</sequence>
<reference evidence="3 4" key="1">
    <citation type="submission" date="2016-11" db="EMBL/GenBank/DDBJ databases">
        <authorList>
            <person name="Jaros S."/>
            <person name="Januszkiewicz K."/>
            <person name="Wedrychowicz H."/>
        </authorList>
    </citation>
    <scope>NUCLEOTIDE SEQUENCE [LARGE SCALE GENOMIC DNA]</scope>
    <source>
        <strain evidence="3 4">DSM 9705</strain>
    </source>
</reference>
<dbReference type="RefSeq" id="WP_073375571.1">
    <property type="nucleotide sequence ID" value="NZ_FQXS01000009.1"/>
</dbReference>
<evidence type="ECO:0000313" key="4">
    <source>
        <dbReference type="Proteomes" id="UP000184139"/>
    </source>
</evidence>
<evidence type="ECO:0000313" key="3">
    <source>
        <dbReference type="EMBL" id="SHH79078.1"/>
    </source>
</evidence>
<dbReference type="STRING" id="1121409.SAMN02745124_01941"/>
<dbReference type="PANTHER" id="PTHR19328:SF75">
    <property type="entry name" value="ALDOSE SUGAR DEHYDROGENASE YLII"/>
    <property type="match status" value="1"/>
</dbReference>
<keyword evidence="1" id="KW-0732">Signal</keyword>